<evidence type="ECO:0000313" key="10">
    <source>
        <dbReference type="Proteomes" id="UP000324974"/>
    </source>
</evidence>
<dbReference type="SMART" id="SM00155">
    <property type="entry name" value="PLDc"/>
    <property type="match status" value="1"/>
</dbReference>
<dbReference type="Gene3D" id="3.30.870.10">
    <property type="entry name" value="Endonuclease Chain A"/>
    <property type="match status" value="1"/>
</dbReference>
<dbReference type="OrthoDB" id="281759at2"/>
<dbReference type="GO" id="GO:0006793">
    <property type="term" value="P:phosphorus metabolic process"/>
    <property type="evidence" value="ECO:0007669"/>
    <property type="project" value="UniProtKB-ARBA"/>
</dbReference>
<evidence type="ECO:0000256" key="5">
    <source>
        <dbReference type="ARBA" id="ARBA00022963"/>
    </source>
</evidence>
<dbReference type="CDD" id="cd09170">
    <property type="entry name" value="PLDc_Nuc"/>
    <property type="match status" value="1"/>
</dbReference>
<dbReference type="RefSeq" id="WP_149108318.1">
    <property type="nucleotide sequence ID" value="NZ_CP042425.1"/>
</dbReference>
<organism evidence="9 10">
    <name type="scientific">Limnoglobus roseus</name>
    <dbReference type="NCBI Taxonomy" id="2598579"/>
    <lineage>
        <taxon>Bacteria</taxon>
        <taxon>Pseudomonadati</taxon>
        <taxon>Planctomycetota</taxon>
        <taxon>Planctomycetia</taxon>
        <taxon>Gemmatales</taxon>
        <taxon>Gemmataceae</taxon>
        <taxon>Limnoglobus</taxon>
    </lineage>
</organism>
<keyword evidence="6" id="KW-0443">Lipid metabolism</keyword>
<keyword evidence="7" id="KW-0812">Transmembrane</keyword>
<protein>
    <recommendedName>
        <fullName evidence="3">phospholipase D</fullName>
        <ecNumber evidence="3">3.1.4.4</ecNumber>
    </recommendedName>
</protein>
<evidence type="ECO:0000256" key="6">
    <source>
        <dbReference type="ARBA" id="ARBA00023098"/>
    </source>
</evidence>
<keyword evidence="10" id="KW-1185">Reference proteome</keyword>
<keyword evidence="7" id="KW-1133">Transmembrane helix</keyword>
<dbReference type="PROSITE" id="PS50035">
    <property type="entry name" value="PLD"/>
    <property type="match status" value="1"/>
</dbReference>
<dbReference type="PROSITE" id="PS51257">
    <property type="entry name" value="PROKAR_LIPOPROTEIN"/>
    <property type="match status" value="1"/>
</dbReference>
<dbReference type="KEGG" id="lrs:PX52LOC_00194"/>
<name>A0A5C1A407_9BACT</name>
<sequence length="206" mass="22658">MRNLPEWCWLVGVGIAGGLVIACLIDVLIQRFRQYVLGDAVILSHFSPKGTCTTAIVAELGHARHEVLVQAYSFTSKPIAQALIDAANRGVRVCILLDKSNESESYTELGDLTSHGMDVRIDPCHAIAHNKIMIIDGRTVLTGSFNFTNQAEHENAENLLVLRHHRDLARTYRANFEAHLSHCQLPGHGQPHAVHVRKPAPAHATA</sequence>
<evidence type="ECO:0000256" key="1">
    <source>
        <dbReference type="ARBA" id="ARBA00000798"/>
    </source>
</evidence>
<dbReference type="Proteomes" id="UP000324974">
    <property type="component" value="Chromosome"/>
</dbReference>
<feature type="domain" description="PLD phosphodiesterase" evidence="8">
    <location>
        <begin position="124"/>
        <end position="151"/>
    </location>
</feature>
<comment type="similarity">
    <text evidence="2">Belongs to the phospholipase D family.</text>
</comment>
<comment type="catalytic activity">
    <reaction evidence="1">
        <text>a 1,2-diacyl-sn-glycero-3-phosphocholine + H2O = a 1,2-diacyl-sn-glycero-3-phosphate + choline + H(+)</text>
        <dbReference type="Rhea" id="RHEA:14445"/>
        <dbReference type="ChEBI" id="CHEBI:15354"/>
        <dbReference type="ChEBI" id="CHEBI:15377"/>
        <dbReference type="ChEBI" id="CHEBI:15378"/>
        <dbReference type="ChEBI" id="CHEBI:57643"/>
        <dbReference type="ChEBI" id="CHEBI:58608"/>
        <dbReference type="EC" id="3.1.4.4"/>
    </reaction>
</comment>
<evidence type="ECO:0000313" key="9">
    <source>
        <dbReference type="EMBL" id="QEL13340.1"/>
    </source>
</evidence>
<keyword evidence="5" id="KW-0442">Lipid degradation</keyword>
<evidence type="ECO:0000259" key="8">
    <source>
        <dbReference type="PROSITE" id="PS50035"/>
    </source>
</evidence>
<keyword evidence="4" id="KW-0378">Hydrolase</keyword>
<dbReference type="PANTHER" id="PTHR43856:SF1">
    <property type="entry name" value="MITOCHONDRIAL CARDIOLIPIN HYDROLASE"/>
    <property type="match status" value="1"/>
</dbReference>
<reference evidence="10" key="1">
    <citation type="submission" date="2019-08" db="EMBL/GenBank/DDBJ databases">
        <title>Limnoglobus roseus gen. nov., sp. nov., a novel freshwater planctomycete with a giant genome from the family Gemmataceae.</title>
        <authorList>
            <person name="Kulichevskaya I.S."/>
            <person name="Naumoff D.G."/>
            <person name="Miroshnikov K."/>
            <person name="Ivanova A."/>
            <person name="Philippov D.A."/>
            <person name="Hakobyan A."/>
            <person name="Rijpstra I.C."/>
            <person name="Sinninghe Damste J.S."/>
            <person name="Liesack W."/>
            <person name="Dedysh S.N."/>
        </authorList>
    </citation>
    <scope>NUCLEOTIDE SEQUENCE [LARGE SCALE GENOMIC DNA]</scope>
    <source>
        <strain evidence="10">PX52</strain>
    </source>
</reference>
<dbReference type="SUPFAM" id="SSF56024">
    <property type="entry name" value="Phospholipase D/nuclease"/>
    <property type="match status" value="1"/>
</dbReference>
<dbReference type="PANTHER" id="PTHR43856">
    <property type="entry name" value="CARDIOLIPIN HYDROLASE"/>
    <property type="match status" value="1"/>
</dbReference>
<evidence type="ECO:0000256" key="7">
    <source>
        <dbReference type="SAM" id="Phobius"/>
    </source>
</evidence>
<dbReference type="GO" id="GO:0004630">
    <property type="term" value="F:phospholipase D activity"/>
    <property type="evidence" value="ECO:0007669"/>
    <property type="project" value="UniProtKB-EC"/>
</dbReference>
<evidence type="ECO:0000256" key="4">
    <source>
        <dbReference type="ARBA" id="ARBA00022801"/>
    </source>
</evidence>
<dbReference type="GO" id="GO:0016891">
    <property type="term" value="F:RNA endonuclease activity producing 5'-phosphomonoesters, hydrolytic mechanism"/>
    <property type="evidence" value="ECO:0007669"/>
    <property type="project" value="TreeGrafter"/>
</dbReference>
<dbReference type="EMBL" id="CP042425">
    <property type="protein sequence ID" value="QEL13340.1"/>
    <property type="molecule type" value="Genomic_DNA"/>
</dbReference>
<feature type="transmembrane region" description="Helical" evidence="7">
    <location>
        <begin position="7"/>
        <end position="29"/>
    </location>
</feature>
<accession>A0A5C1A407</accession>
<dbReference type="InterPro" id="IPR001736">
    <property type="entry name" value="PLipase_D/transphosphatidylase"/>
</dbReference>
<evidence type="ECO:0000256" key="2">
    <source>
        <dbReference type="ARBA" id="ARBA00008664"/>
    </source>
</evidence>
<evidence type="ECO:0000256" key="3">
    <source>
        <dbReference type="ARBA" id="ARBA00012027"/>
    </source>
</evidence>
<dbReference type="EC" id="3.1.4.4" evidence="3"/>
<gene>
    <name evidence="9" type="ORF">PX52LOC_00194</name>
</gene>
<dbReference type="AlphaFoldDB" id="A0A5C1A407"/>
<dbReference type="Pfam" id="PF13091">
    <property type="entry name" value="PLDc_2"/>
    <property type="match status" value="1"/>
</dbReference>
<dbReference type="GO" id="GO:0016042">
    <property type="term" value="P:lipid catabolic process"/>
    <property type="evidence" value="ECO:0007669"/>
    <property type="project" value="UniProtKB-KW"/>
</dbReference>
<dbReference type="InterPro" id="IPR051406">
    <property type="entry name" value="PLD_domain"/>
</dbReference>
<dbReference type="InterPro" id="IPR025202">
    <property type="entry name" value="PLD-like_dom"/>
</dbReference>
<proteinExistence type="inferred from homology"/>
<keyword evidence="7" id="KW-0472">Membrane</keyword>